<evidence type="ECO:0000259" key="2">
    <source>
        <dbReference type="Pfam" id="PF13116"/>
    </source>
</evidence>
<feature type="transmembrane region" description="Helical" evidence="1">
    <location>
        <begin position="36"/>
        <end position="59"/>
    </location>
</feature>
<keyword evidence="4" id="KW-1185">Reference proteome</keyword>
<dbReference type="Pfam" id="PF13116">
    <property type="entry name" value="YhdP"/>
    <property type="match status" value="1"/>
</dbReference>
<keyword evidence="1" id="KW-0812">Transmembrane</keyword>
<sequence>MSGNGVTTIAGQLKEGETGAAAGENQATRSRWRLGLLIPLYFVGGVFAFAAVLAVLAAWRLSEGPVPIGFLTPYLQESIGGLPEGWRLEVGETAIAWDGAARTVNLTADNVTFVNRDNQRVLQVPEMAFSLWGDALLQGNLRPREVTARGVSLLLTRTEDGGFAMGLTRSTEEGGHPQRPVPQIVAELFGVGAAEEDALRRVRSISLVDSRVRIVDQVRDRVFGLEGHTIRIRSAGDHLTIQASVDLSARDLILPLWIELDYRPEGEQASGLVRFEAVRPPELVTALDAPDWLAGVRFPVSGEARFGYSARKGPEPLTLRLYGGEGEFDLPGHLPAPVPVAAMEIEGAVDIETQAMEIRRLVYDAGAFVARAEGRVRVRDIGPDLDLTISGEEVPGDLIGDYWPLGVAEPVRDWVTGHVRSATAERVVAALDIAAEMWGLDQPPGRAFDIDIAFRDATVTLYPPFDPITQGRGELTVTGDSFELKLESGRLGDLALSDGHVAIESFAANPPVLTTEFVTRGTIAETVASVLHDPIAASVEGGGTLLGVGGTAATRVRLNLPIHAGVSLEDTDFVANANLTGVVADGLLGDLALSAESMALSVDRRGAELAGRVHSGASWLDINWIEHFGVEGGRRELAFSGQVQSALLADQGIDQARRLQGPLGLSGRLAFQGGDSVGGAVEADLSEAALEIGEIGWRKPAGEPGRLGFLHVPGPDGNVAIRNLDFHGGGLDIAGSLMISGAGDLLRADLERARLGGNDLALSLVKAEDGAWRTRIRGASLDLQTLLEADDREGADLTAFEGAAIDIAVDSVRLRQETALESFTGDLRIEQGMPVGRAEGLLNGEAALTFAAGHDGSGWRFDLASANAGLALSAAGLTDAISGGDLSIGGVAAGPDVITGVATVSDFTLRETPGFARLLSLASFTGIAEALSGRGLSFSLAELPFAYREGRVDVRKGRMVGPSIGLTAEGYYAPQTEQIRFVGNLIPAYSISQVLGAIPLLGQILGGDQGLFGVTYVVEGDASDPQVTVNPLSALAPGILRRMFLAPVDPVEATPPPTGSMQSP</sequence>
<dbReference type="OrthoDB" id="7161641at2"/>
<keyword evidence="1" id="KW-1133">Transmembrane helix</keyword>
<evidence type="ECO:0000256" key="1">
    <source>
        <dbReference type="SAM" id="Phobius"/>
    </source>
</evidence>
<dbReference type="InterPro" id="IPR025263">
    <property type="entry name" value="YhdP_central"/>
</dbReference>
<proteinExistence type="predicted"/>
<keyword evidence="1" id="KW-0472">Membrane</keyword>
<evidence type="ECO:0000313" key="4">
    <source>
        <dbReference type="Proteomes" id="UP000229498"/>
    </source>
</evidence>
<feature type="domain" description="YhdP central" evidence="2">
    <location>
        <begin position="318"/>
        <end position="812"/>
    </location>
</feature>
<dbReference type="EMBL" id="PHIG01000032">
    <property type="protein sequence ID" value="PJK29469.1"/>
    <property type="molecule type" value="Genomic_DNA"/>
</dbReference>
<accession>A0A2M9G194</accession>
<dbReference type="AlphaFoldDB" id="A0A2M9G194"/>
<name>A0A2M9G194_9PROT</name>
<protein>
    <recommendedName>
        <fullName evidence="2">YhdP central domain-containing protein</fullName>
    </recommendedName>
</protein>
<evidence type="ECO:0000313" key="3">
    <source>
        <dbReference type="EMBL" id="PJK29469.1"/>
    </source>
</evidence>
<comment type="caution">
    <text evidence="3">The sequence shown here is derived from an EMBL/GenBank/DDBJ whole genome shotgun (WGS) entry which is preliminary data.</text>
</comment>
<gene>
    <name evidence="3" type="ORF">CVT23_10415</name>
</gene>
<dbReference type="RefSeq" id="WP_109793493.1">
    <property type="nucleotide sequence ID" value="NZ_PIGG01000031.1"/>
</dbReference>
<reference evidence="3 4" key="1">
    <citation type="submission" date="2017-11" db="EMBL/GenBank/DDBJ databases">
        <title>Draft genome sequence of Rhizobiales bacterium SY3-13.</title>
        <authorList>
            <person name="Sun C."/>
        </authorList>
    </citation>
    <scope>NUCLEOTIDE SEQUENCE [LARGE SCALE GENOMIC DNA]</scope>
    <source>
        <strain evidence="3 4">SY3-13</strain>
    </source>
</reference>
<dbReference type="Proteomes" id="UP000229498">
    <property type="component" value="Unassembled WGS sequence"/>
</dbReference>
<organism evidence="3 4">
    <name type="scientific">Minwuia thermotolerans</name>
    <dbReference type="NCBI Taxonomy" id="2056226"/>
    <lineage>
        <taxon>Bacteria</taxon>
        <taxon>Pseudomonadati</taxon>
        <taxon>Pseudomonadota</taxon>
        <taxon>Alphaproteobacteria</taxon>
        <taxon>Minwuiales</taxon>
        <taxon>Minwuiaceae</taxon>
        <taxon>Minwuia</taxon>
    </lineage>
</organism>